<dbReference type="Proteomes" id="UP000076512">
    <property type="component" value="Unassembled WGS sequence"/>
</dbReference>
<dbReference type="RefSeq" id="WP_067578878.1">
    <property type="nucleotide sequence ID" value="NZ_CP023778.1"/>
</dbReference>
<dbReference type="OrthoDB" id="4247883at2"/>
<dbReference type="AlphaFoldDB" id="A0A164IP68"/>
<dbReference type="GeneID" id="88357435"/>
<dbReference type="Gene3D" id="1.10.287.1060">
    <property type="entry name" value="ESAT-6-like"/>
    <property type="match status" value="1"/>
</dbReference>
<feature type="region of interest" description="Disordered" evidence="1">
    <location>
        <begin position="42"/>
        <end position="61"/>
    </location>
</feature>
<reference evidence="3 4" key="1">
    <citation type="submission" date="2016-04" db="EMBL/GenBank/DDBJ databases">
        <authorList>
            <person name="Evans L.H."/>
            <person name="Alamgir A."/>
            <person name="Owens N."/>
            <person name="Weber N.D."/>
            <person name="Virtaneva K."/>
            <person name="Barbian K."/>
            <person name="Babar A."/>
            <person name="Rosenke K."/>
        </authorList>
    </citation>
    <scope>NUCLEOTIDE SEQUENCE [LARGE SCALE GENOMIC DNA]</scope>
    <source>
        <strain evidence="3 4">IFM 0406</strain>
    </source>
</reference>
<dbReference type="EMBL" id="CP023778">
    <property type="protein sequence ID" value="ATL66221.1"/>
    <property type="molecule type" value="Genomic_DNA"/>
</dbReference>
<protein>
    <recommendedName>
        <fullName evidence="6">WXG100 family type VII secretion target</fullName>
    </recommendedName>
</protein>
<gene>
    <name evidence="3" type="ORF">AWN90_07520</name>
    <name evidence="2" type="ORF">CRH09_08435</name>
</gene>
<dbReference type="KEGG" id="ntp:CRH09_08435"/>
<dbReference type="SUPFAM" id="SSF140453">
    <property type="entry name" value="EsxAB dimer-like"/>
    <property type="match status" value="1"/>
</dbReference>
<evidence type="ECO:0000313" key="3">
    <source>
        <dbReference type="EMBL" id="KZM69621.1"/>
    </source>
</evidence>
<dbReference type="STRING" id="455432.AWN90_07520"/>
<reference evidence="2 5" key="2">
    <citation type="submission" date="2017-10" db="EMBL/GenBank/DDBJ databases">
        <title>Comparative genomics between pathogenic Norcardia.</title>
        <authorList>
            <person name="Zeng L."/>
        </authorList>
    </citation>
    <scope>NUCLEOTIDE SEQUENCE [LARGE SCALE GENOMIC DNA]</scope>
    <source>
        <strain evidence="2 5">NC_YFY_NT001</strain>
    </source>
</reference>
<evidence type="ECO:0008006" key="6">
    <source>
        <dbReference type="Google" id="ProtNLM"/>
    </source>
</evidence>
<feature type="compositionally biased region" description="Basic and acidic residues" evidence="1">
    <location>
        <begin position="96"/>
        <end position="107"/>
    </location>
</feature>
<proteinExistence type="predicted"/>
<dbReference type="InterPro" id="IPR036689">
    <property type="entry name" value="ESAT-6-like_sf"/>
</dbReference>
<keyword evidence="4" id="KW-1185">Reference proteome</keyword>
<evidence type="ECO:0000313" key="2">
    <source>
        <dbReference type="EMBL" id="ATL66221.1"/>
    </source>
</evidence>
<evidence type="ECO:0000256" key="1">
    <source>
        <dbReference type="SAM" id="MobiDB-lite"/>
    </source>
</evidence>
<feature type="region of interest" description="Disordered" evidence="1">
    <location>
        <begin position="87"/>
        <end position="107"/>
    </location>
</feature>
<evidence type="ECO:0000313" key="5">
    <source>
        <dbReference type="Proteomes" id="UP000221961"/>
    </source>
</evidence>
<evidence type="ECO:0000313" key="4">
    <source>
        <dbReference type="Proteomes" id="UP000076512"/>
    </source>
</evidence>
<accession>A0A164IP68</accession>
<dbReference type="Proteomes" id="UP000221961">
    <property type="component" value="Chromosome"/>
</dbReference>
<dbReference type="EMBL" id="LWGR01000019">
    <property type="protein sequence ID" value="KZM69621.1"/>
    <property type="molecule type" value="Genomic_DNA"/>
</dbReference>
<sequence>MSNLWADPDRLRAVSPQFAQLGEDVASALATLRAGLDSEKRCWGGDKPGQQFEKTYPQTEGPGNVKDFLAALTGLSEKVKATGDKITGTADALQTQDRDNADRIRRV</sequence>
<name>A0A164IP68_9NOCA</name>
<organism evidence="3 4">
    <name type="scientific">Nocardia terpenica</name>
    <dbReference type="NCBI Taxonomy" id="455432"/>
    <lineage>
        <taxon>Bacteria</taxon>
        <taxon>Bacillati</taxon>
        <taxon>Actinomycetota</taxon>
        <taxon>Actinomycetes</taxon>
        <taxon>Mycobacteriales</taxon>
        <taxon>Nocardiaceae</taxon>
        <taxon>Nocardia</taxon>
    </lineage>
</organism>